<dbReference type="InterPro" id="IPR011032">
    <property type="entry name" value="GroES-like_sf"/>
</dbReference>
<evidence type="ECO:0000256" key="2">
    <source>
        <dbReference type="ARBA" id="ARBA00022833"/>
    </source>
</evidence>
<dbReference type="InterPro" id="IPR013154">
    <property type="entry name" value="ADH-like_N"/>
</dbReference>
<dbReference type="PANTHER" id="PTHR43880:SF12">
    <property type="entry name" value="ALCOHOL DEHYDROGENASE CLASS-3"/>
    <property type="match status" value="1"/>
</dbReference>
<feature type="domain" description="Enoyl reductase (ER)" evidence="6">
    <location>
        <begin position="14"/>
        <end position="367"/>
    </location>
</feature>
<evidence type="ECO:0000256" key="1">
    <source>
        <dbReference type="ARBA" id="ARBA00022723"/>
    </source>
</evidence>
<dbReference type="PROSITE" id="PS00059">
    <property type="entry name" value="ADH_ZINC"/>
    <property type="match status" value="1"/>
</dbReference>
<dbReference type="InterPro" id="IPR020843">
    <property type="entry name" value="ER"/>
</dbReference>
<keyword evidence="2 5" id="KW-0862">Zinc</keyword>
<comment type="cofactor">
    <cofactor evidence="5">
        <name>Zn(2+)</name>
        <dbReference type="ChEBI" id="CHEBI:29105"/>
    </cofactor>
</comment>
<organism evidence="7 8">
    <name type="scientific">Novosphingobium mangrovi</name>
    <name type="common">ex Hu et al. 2023</name>
    <dbReference type="NCBI Taxonomy" id="2930094"/>
    <lineage>
        <taxon>Bacteria</taxon>
        <taxon>Pseudomonadati</taxon>
        <taxon>Pseudomonadota</taxon>
        <taxon>Alphaproteobacteria</taxon>
        <taxon>Sphingomonadales</taxon>
        <taxon>Sphingomonadaceae</taxon>
        <taxon>Novosphingobium</taxon>
    </lineage>
</organism>
<evidence type="ECO:0000313" key="7">
    <source>
        <dbReference type="EMBL" id="MCJ1961048.1"/>
    </source>
</evidence>
<dbReference type="InterPro" id="IPR036291">
    <property type="entry name" value="NAD(P)-bd_dom_sf"/>
</dbReference>
<name>A0ABT0ACW9_9SPHN</name>
<reference evidence="7" key="1">
    <citation type="submission" date="2022-03" db="EMBL/GenBank/DDBJ databases">
        <title>Identification of a novel bacterium isolated from mangrove sediments.</title>
        <authorList>
            <person name="Pan X."/>
        </authorList>
    </citation>
    <scope>NUCLEOTIDE SEQUENCE</scope>
    <source>
        <strain evidence="7">B2637</strain>
    </source>
</reference>
<protein>
    <submittedName>
        <fullName evidence="7">NAD(P)-dependent alcohol dehydrogenase</fullName>
    </submittedName>
</protein>
<gene>
    <name evidence="7" type="ORF">MTR65_10180</name>
</gene>
<evidence type="ECO:0000259" key="6">
    <source>
        <dbReference type="SMART" id="SM00829"/>
    </source>
</evidence>
<dbReference type="RefSeq" id="WP_243799775.1">
    <property type="nucleotide sequence ID" value="NZ_JALHAT010000015.1"/>
</dbReference>
<dbReference type="Pfam" id="PF00107">
    <property type="entry name" value="ADH_zinc_N"/>
    <property type="match status" value="1"/>
</dbReference>
<dbReference type="SMART" id="SM00829">
    <property type="entry name" value="PKS_ER"/>
    <property type="match status" value="1"/>
</dbReference>
<keyword evidence="4" id="KW-0520">NAD</keyword>
<evidence type="ECO:0000256" key="3">
    <source>
        <dbReference type="ARBA" id="ARBA00023002"/>
    </source>
</evidence>
<dbReference type="SUPFAM" id="SSF50129">
    <property type="entry name" value="GroES-like"/>
    <property type="match status" value="1"/>
</dbReference>
<dbReference type="PANTHER" id="PTHR43880">
    <property type="entry name" value="ALCOHOL DEHYDROGENASE"/>
    <property type="match status" value="1"/>
</dbReference>
<keyword evidence="8" id="KW-1185">Reference proteome</keyword>
<dbReference type="InterPro" id="IPR013149">
    <property type="entry name" value="ADH-like_C"/>
</dbReference>
<dbReference type="SUPFAM" id="SSF51735">
    <property type="entry name" value="NAD(P)-binding Rossmann-fold domains"/>
    <property type="match status" value="1"/>
</dbReference>
<dbReference type="Gene3D" id="3.40.50.720">
    <property type="entry name" value="NAD(P)-binding Rossmann-like Domain"/>
    <property type="match status" value="1"/>
</dbReference>
<dbReference type="CDD" id="cd08278">
    <property type="entry name" value="benzyl_alcohol_DH"/>
    <property type="match status" value="1"/>
</dbReference>
<proteinExistence type="inferred from homology"/>
<dbReference type="Pfam" id="PF08240">
    <property type="entry name" value="ADH_N"/>
    <property type="match status" value="1"/>
</dbReference>
<keyword evidence="1 5" id="KW-0479">Metal-binding</keyword>
<evidence type="ECO:0000256" key="4">
    <source>
        <dbReference type="ARBA" id="ARBA00023027"/>
    </source>
</evidence>
<dbReference type="EMBL" id="JALHAT010000015">
    <property type="protein sequence ID" value="MCJ1961048.1"/>
    <property type="molecule type" value="Genomic_DNA"/>
</dbReference>
<evidence type="ECO:0000313" key="8">
    <source>
        <dbReference type="Proteomes" id="UP001162802"/>
    </source>
</evidence>
<comment type="caution">
    <text evidence="7">The sequence shown here is derived from an EMBL/GenBank/DDBJ whole genome shotgun (WGS) entry which is preliminary data.</text>
</comment>
<sequence>MTEMAKAAICTGEGAAFEFAEVTLDALRSDEVRVRIVACGICHTDLAVRDRQLPVPLPIVLGHEGAGIVEAVGEGVTVAKPGDRVVMSFHSCGECPSCAVDAPTYCYDFFPHNWSGARADGSPTLFRDGTPLHGNFFGQSSFATHAIAHERNVVKVPETMDEVPLDVLAPIGCGLMTGAGAVLRSMQVRKGLPIAIWGAGTVGMAAIMAAKIAGANPIIAIDIHDSRLEIARELGATHTINGREDVAAKIRELCPQGLGYAFDTTGVNTLIEGAFHLLAPMGVLGLVGASDPADMLTLNEAELMGGGRRVMGILGGDSDIATFLPELMEHYRAGRFPFDRLIGHFAFEDINAAIAASESGEVIKPVLRISEEG</sequence>
<dbReference type="Proteomes" id="UP001162802">
    <property type="component" value="Unassembled WGS sequence"/>
</dbReference>
<comment type="similarity">
    <text evidence="5">Belongs to the zinc-containing alcohol dehydrogenase family.</text>
</comment>
<dbReference type="InterPro" id="IPR002328">
    <property type="entry name" value="ADH_Zn_CS"/>
</dbReference>
<accession>A0ABT0ACW9</accession>
<dbReference type="Gene3D" id="3.90.180.10">
    <property type="entry name" value="Medium-chain alcohol dehydrogenases, catalytic domain"/>
    <property type="match status" value="1"/>
</dbReference>
<keyword evidence="3" id="KW-0560">Oxidoreductase</keyword>
<evidence type="ECO:0000256" key="5">
    <source>
        <dbReference type="RuleBase" id="RU361277"/>
    </source>
</evidence>